<sequence length="802" mass="89353">MTSGAAGSVEAINQAIRGLAEYLMIVLQDDANIAGLDISKDFITKFNSSKYKSAQCFLEELRSLPDTAQGTIKTVAEDSSCEAIKIVTSESEFDEATTGSGKGIGSLQVNRTKDWIESTSAHVDKLLDLCSSIEKGETRTPSCHTRPVIKVQSYAEEEQADAFGELRIRMSIFPGLGFITPKGQLGWGPRLIKTEPSIVLEETKLDEVYKIDTMVFSMAEEKMVSFPTSIPHNDFVIPNKFNDVMDSKNSFFFVLPMVILDLKQVLRAQLLILRYFKTRGVIAFSYLSVIAYGNLNECLCVLAVDDSDEVSAASQEILDYLFLSSGKNNLECDVAEIFRRLIEKLPKVVLGREESLALSHAQQLLVVIYYSGPQFVVDHLLHSPVTAARFLDALAVCLSQNSLFAGSLGKLVSTRRSSVGYLSSIAELKAGTNFTSNYLTIMSATPFENSMATGIQEKDMEYPPDNVQKNFELPRMPPWFVYVGSPKLYQALAGILRLVDIRSEGHLSLITDVPLSYLRKLISEIRVKEYNNESWQSWYNRTGSGQLLRQASTAVCILNEMIFGLSDQAVHIFTRMFHKFKAKGEEAQEFDAGLANGQHHKTECSLPNESVWKVSQDKGVRSHLIDCVGRILHEYLSPEVWDLPVEHKSSLIHLDGEDEDISLHFFRDTATLQQEIYIFLHLTYMITESCINLAGIFNICLGRDFASSGFLHSSLYLLLENLISSNFEVRSAADAVLHVLSATSGYPTVGHLVLENADYVIDSICRQLRHLDLNPHVPNVLAAMLSYIGVAQRILPLLEEPV</sequence>
<accession>A0A2N9GA73</accession>
<proteinExistence type="predicted"/>
<dbReference type="EMBL" id="OIVN01001668">
    <property type="protein sequence ID" value="SPC96443.1"/>
    <property type="molecule type" value="Genomic_DNA"/>
</dbReference>
<dbReference type="InterPro" id="IPR052587">
    <property type="entry name" value="TELO2-interacting_protein_1"/>
</dbReference>
<dbReference type="Pfam" id="PF21547">
    <property type="entry name" value="TTI1"/>
    <property type="match status" value="1"/>
</dbReference>
<reference evidence="1" key="1">
    <citation type="submission" date="2018-02" db="EMBL/GenBank/DDBJ databases">
        <authorList>
            <person name="Cohen D.B."/>
            <person name="Kent A.D."/>
        </authorList>
    </citation>
    <scope>NUCLEOTIDE SEQUENCE</scope>
</reference>
<name>A0A2N9GA73_FAGSY</name>
<dbReference type="PANTHER" id="PTHR18460:SF3">
    <property type="entry name" value="TELO2-INTERACTING PROTEIN 1 HOMOLOG"/>
    <property type="match status" value="1"/>
</dbReference>
<dbReference type="InterPro" id="IPR049362">
    <property type="entry name" value="TTI1_rpt"/>
</dbReference>
<organism evidence="1">
    <name type="scientific">Fagus sylvatica</name>
    <name type="common">Beechnut</name>
    <dbReference type="NCBI Taxonomy" id="28930"/>
    <lineage>
        <taxon>Eukaryota</taxon>
        <taxon>Viridiplantae</taxon>
        <taxon>Streptophyta</taxon>
        <taxon>Embryophyta</taxon>
        <taxon>Tracheophyta</taxon>
        <taxon>Spermatophyta</taxon>
        <taxon>Magnoliopsida</taxon>
        <taxon>eudicotyledons</taxon>
        <taxon>Gunneridae</taxon>
        <taxon>Pentapetalae</taxon>
        <taxon>rosids</taxon>
        <taxon>fabids</taxon>
        <taxon>Fagales</taxon>
        <taxon>Fagaceae</taxon>
        <taxon>Fagus</taxon>
    </lineage>
</organism>
<protein>
    <submittedName>
        <fullName evidence="1">Uncharacterized protein</fullName>
    </submittedName>
</protein>
<gene>
    <name evidence="1" type="ORF">FSB_LOCUS24325</name>
</gene>
<dbReference type="AlphaFoldDB" id="A0A2N9GA73"/>
<dbReference type="PANTHER" id="PTHR18460">
    <property type="entry name" value="TEL2 INTERACTING PROTEIN 1 TTI1 FAMILY MEMBER"/>
    <property type="match status" value="1"/>
</dbReference>
<dbReference type="GO" id="GO:0005737">
    <property type="term" value="C:cytoplasm"/>
    <property type="evidence" value="ECO:0007669"/>
    <property type="project" value="TreeGrafter"/>
</dbReference>
<evidence type="ECO:0000313" key="1">
    <source>
        <dbReference type="EMBL" id="SPC96443.1"/>
    </source>
</evidence>